<gene>
    <name evidence="9" type="ORF">A4U43_C04F19350</name>
</gene>
<feature type="compositionally biased region" description="Basic and acidic residues" evidence="7">
    <location>
        <begin position="34"/>
        <end position="44"/>
    </location>
</feature>
<feature type="compositionally biased region" description="Basic and acidic residues" evidence="7">
    <location>
        <begin position="77"/>
        <end position="87"/>
    </location>
</feature>
<evidence type="ECO:0000256" key="4">
    <source>
        <dbReference type="ARBA" id="ARBA00022833"/>
    </source>
</evidence>
<evidence type="ECO:0000259" key="8">
    <source>
        <dbReference type="PROSITE" id="PS51039"/>
    </source>
</evidence>
<feature type="region of interest" description="Disordered" evidence="7">
    <location>
        <begin position="1"/>
        <end position="91"/>
    </location>
</feature>
<keyword evidence="10" id="KW-1185">Reference proteome</keyword>
<dbReference type="EMBL" id="CM007384">
    <property type="protein sequence ID" value="ONK72430.1"/>
    <property type="molecule type" value="Genomic_DNA"/>
</dbReference>
<keyword evidence="5" id="KW-0346">Stress response</keyword>
<dbReference type="InterPro" id="IPR035896">
    <property type="entry name" value="AN1-like_Znf"/>
</dbReference>
<keyword evidence="3 6" id="KW-0863">Zinc-finger</keyword>
<dbReference type="PANTHER" id="PTHR10634">
    <property type="entry name" value="AN1-TYPE ZINC FINGER PROTEIN"/>
    <property type="match status" value="1"/>
</dbReference>
<protein>
    <recommendedName>
        <fullName evidence="8">AN1-type domain-containing protein</fullName>
    </recommendedName>
</protein>
<dbReference type="PROSITE" id="PS51039">
    <property type="entry name" value="ZF_AN1"/>
    <property type="match status" value="1"/>
</dbReference>
<dbReference type="InterPro" id="IPR000058">
    <property type="entry name" value="Znf_AN1"/>
</dbReference>
<dbReference type="GO" id="GO:0016567">
    <property type="term" value="P:protein ubiquitination"/>
    <property type="evidence" value="ECO:0007669"/>
    <property type="project" value="TreeGrafter"/>
</dbReference>
<dbReference type="FunFam" id="4.10.1110.10:FF:000001">
    <property type="entry name" value="Zinc finger AN1-type containing 6"/>
    <property type="match status" value="1"/>
</dbReference>
<dbReference type="PANTHER" id="PTHR10634:SF22">
    <property type="entry name" value="ZINC FINGER A20 AND AN1 DOMAIN-CONTAINING STRESS-ASSOCIATED PROTEIN 5"/>
    <property type="match status" value="1"/>
</dbReference>
<dbReference type="GO" id="GO:0004842">
    <property type="term" value="F:ubiquitin-protein transferase activity"/>
    <property type="evidence" value="ECO:0007669"/>
    <property type="project" value="TreeGrafter"/>
</dbReference>
<dbReference type="Gene3D" id="4.10.1110.10">
    <property type="entry name" value="AN1-like Zinc finger"/>
    <property type="match status" value="1"/>
</dbReference>
<reference evidence="10" key="1">
    <citation type="journal article" date="2017" name="Nat. Commun.">
        <title>The asparagus genome sheds light on the origin and evolution of a young Y chromosome.</title>
        <authorList>
            <person name="Harkess A."/>
            <person name="Zhou J."/>
            <person name="Xu C."/>
            <person name="Bowers J.E."/>
            <person name="Van der Hulst R."/>
            <person name="Ayyampalayam S."/>
            <person name="Mercati F."/>
            <person name="Riccardi P."/>
            <person name="McKain M.R."/>
            <person name="Kakrana A."/>
            <person name="Tang H."/>
            <person name="Ray J."/>
            <person name="Groenendijk J."/>
            <person name="Arikit S."/>
            <person name="Mathioni S.M."/>
            <person name="Nakano M."/>
            <person name="Shan H."/>
            <person name="Telgmann-Rauber A."/>
            <person name="Kanno A."/>
            <person name="Yue Z."/>
            <person name="Chen H."/>
            <person name="Li W."/>
            <person name="Chen Y."/>
            <person name="Xu X."/>
            <person name="Zhang Y."/>
            <person name="Luo S."/>
            <person name="Chen H."/>
            <person name="Gao J."/>
            <person name="Mao Z."/>
            <person name="Pires J.C."/>
            <person name="Luo M."/>
            <person name="Kudrna D."/>
            <person name="Wing R.A."/>
            <person name="Meyers B.C."/>
            <person name="Yi K."/>
            <person name="Kong H."/>
            <person name="Lavrijsen P."/>
            <person name="Sunseri F."/>
            <person name="Falavigna A."/>
            <person name="Ye Y."/>
            <person name="Leebens-Mack J.H."/>
            <person name="Chen G."/>
        </authorList>
    </citation>
    <scope>NUCLEOTIDE SEQUENCE [LARGE SCALE GENOMIC DNA]</scope>
    <source>
        <strain evidence="10">cv. DH0086</strain>
    </source>
</reference>
<evidence type="ECO:0000256" key="2">
    <source>
        <dbReference type="ARBA" id="ARBA00022723"/>
    </source>
</evidence>
<feature type="domain" description="AN1-type" evidence="8">
    <location>
        <begin position="89"/>
        <end position="135"/>
    </location>
</feature>
<dbReference type="GO" id="GO:0008270">
    <property type="term" value="F:zinc ion binding"/>
    <property type="evidence" value="ECO:0007669"/>
    <property type="project" value="UniProtKB-KW"/>
</dbReference>
<dbReference type="Gramene" id="ONK72430">
    <property type="protein sequence ID" value="ONK72430"/>
    <property type="gene ID" value="A4U43_C04F19350"/>
</dbReference>
<dbReference type="SUPFAM" id="SSF118310">
    <property type="entry name" value="AN1-like Zinc finger"/>
    <property type="match status" value="1"/>
</dbReference>
<proteinExistence type="predicted"/>
<evidence type="ECO:0000313" key="10">
    <source>
        <dbReference type="Proteomes" id="UP000243459"/>
    </source>
</evidence>
<evidence type="ECO:0000256" key="3">
    <source>
        <dbReference type="ARBA" id="ARBA00022771"/>
    </source>
</evidence>
<dbReference type="Pfam" id="PF01428">
    <property type="entry name" value="zf-AN1"/>
    <property type="match status" value="1"/>
</dbReference>
<dbReference type="SMART" id="SM00154">
    <property type="entry name" value="ZnF_AN1"/>
    <property type="match status" value="1"/>
</dbReference>
<keyword evidence="4" id="KW-0862">Zinc</keyword>
<keyword evidence="2" id="KW-0479">Metal-binding</keyword>
<organism evidence="9 10">
    <name type="scientific">Asparagus officinalis</name>
    <name type="common">Garden asparagus</name>
    <dbReference type="NCBI Taxonomy" id="4686"/>
    <lineage>
        <taxon>Eukaryota</taxon>
        <taxon>Viridiplantae</taxon>
        <taxon>Streptophyta</taxon>
        <taxon>Embryophyta</taxon>
        <taxon>Tracheophyta</taxon>
        <taxon>Spermatophyta</taxon>
        <taxon>Magnoliopsida</taxon>
        <taxon>Liliopsida</taxon>
        <taxon>Asparagales</taxon>
        <taxon>Asparagaceae</taxon>
        <taxon>Asparagoideae</taxon>
        <taxon>Asparagus</taxon>
    </lineage>
</organism>
<name>A0A5P1F7F5_ASPOF</name>
<dbReference type="AlphaFoldDB" id="A0A5P1F7F5"/>
<sequence length="154" mass="16785">MAQESCNLDKEETEILKPSSSSSPSSPSPSPSPAHKEETAEKMKPLSSSTPPKSSSSSSSSSHPPLFANSVQGSSAKKLEKLEESKPLSRSVNRCSNCQKKVGLTGFRCRCGRLFCGQHRYSDVHDCSFDYKALAREQISKENPVIRPAKIIKI</sequence>
<evidence type="ECO:0000256" key="6">
    <source>
        <dbReference type="PROSITE-ProRule" id="PRU00449"/>
    </source>
</evidence>
<feature type="compositionally biased region" description="Low complexity" evidence="7">
    <location>
        <begin position="45"/>
        <end position="65"/>
    </location>
</feature>
<evidence type="ECO:0000256" key="1">
    <source>
        <dbReference type="ARBA" id="ARBA00003732"/>
    </source>
</evidence>
<evidence type="ECO:0000256" key="7">
    <source>
        <dbReference type="SAM" id="MobiDB-lite"/>
    </source>
</evidence>
<dbReference type="OrthoDB" id="428577at2759"/>
<dbReference type="Proteomes" id="UP000243459">
    <property type="component" value="Chromosome 4"/>
</dbReference>
<comment type="function">
    <text evidence="1">May be involved in environmental stress response.</text>
</comment>
<dbReference type="OMA" id="PCEQSPN"/>
<accession>A0A5P1F7F5</accession>
<dbReference type="InterPro" id="IPR050652">
    <property type="entry name" value="AN1_A20_ZnFinger"/>
</dbReference>
<evidence type="ECO:0000256" key="5">
    <source>
        <dbReference type="ARBA" id="ARBA00023016"/>
    </source>
</evidence>
<evidence type="ECO:0000313" key="9">
    <source>
        <dbReference type="EMBL" id="ONK72430.1"/>
    </source>
</evidence>